<dbReference type="GO" id="GO:0004386">
    <property type="term" value="F:helicase activity"/>
    <property type="evidence" value="ECO:0007669"/>
    <property type="project" value="InterPro"/>
</dbReference>
<accession>A0A2B4RCB1</accession>
<dbReference type="SMART" id="SM00438">
    <property type="entry name" value="ZnF_NFX"/>
    <property type="match status" value="19"/>
</dbReference>
<keyword evidence="4" id="KW-0862">Zinc</keyword>
<feature type="domain" description="NF-X1-type" evidence="6">
    <location>
        <begin position="2221"/>
        <end position="2243"/>
    </location>
</feature>
<dbReference type="PANTHER" id="PTHR10887:SF341">
    <property type="entry name" value="NFX1-TYPE ZINC FINGER-CONTAINING PROTEIN 1"/>
    <property type="match status" value="1"/>
</dbReference>
<dbReference type="Gene3D" id="3.40.50.300">
    <property type="entry name" value="P-loop containing nucleotide triphosphate hydrolases"/>
    <property type="match status" value="3"/>
</dbReference>
<feature type="domain" description="NF-X1-type" evidence="6">
    <location>
        <begin position="2057"/>
        <end position="2076"/>
    </location>
</feature>
<feature type="domain" description="NF-X1-type" evidence="6">
    <location>
        <begin position="1668"/>
        <end position="1691"/>
    </location>
</feature>
<feature type="domain" description="NF-X1-type" evidence="6">
    <location>
        <begin position="1590"/>
        <end position="1606"/>
    </location>
</feature>
<dbReference type="Pfam" id="PF25396">
    <property type="entry name" value="ZNFX1"/>
    <property type="match status" value="1"/>
</dbReference>
<dbReference type="CDD" id="cd17936">
    <property type="entry name" value="EEXXEc_NFX1"/>
    <property type="match status" value="1"/>
</dbReference>
<feature type="compositionally biased region" description="Basic residues" evidence="5">
    <location>
        <begin position="93"/>
        <end position="105"/>
    </location>
</feature>
<dbReference type="Proteomes" id="UP000225706">
    <property type="component" value="Unassembled WGS sequence"/>
</dbReference>
<organism evidence="7 8">
    <name type="scientific">Stylophora pistillata</name>
    <name type="common">Smooth cauliflower coral</name>
    <dbReference type="NCBI Taxonomy" id="50429"/>
    <lineage>
        <taxon>Eukaryota</taxon>
        <taxon>Metazoa</taxon>
        <taxon>Cnidaria</taxon>
        <taxon>Anthozoa</taxon>
        <taxon>Hexacorallia</taxon>
        <taxon>Scleractinia</taxon>
        <taxon>Astrocoeniina</taxon>
        <taxon>Pocilloporidae</taxon>
        <taxon>Stylophora</taxon>
    </lineage>
</organism>
<proteinExistence type="predicted"/>
<evidence type="ECO:0000313" key="8">
    <source>
        <dbReference type="Proteomes" id="UP000225706"/>
    </source>
</evidence>
<dbReference type="GO" id="GO:0031380">
    <property type="term" value="C:nuclear RNA-directed RNA polymerase complex"/>
    <property type="evidence" value="ECO:0007669"/>
    <property type="project" value="TreeGrafter"/>
</dbReference>
<keyword evidence="1" id="KW-0479">Metal-binding</keyword>
<dbReference type="FunFam" id="3.40.50.300:FF:000742">
    <property type="entry name" value="NFX1-type zinc finger-containing protein 1"/>
    <property type="match status" value="1"/>
</dbReference>
<evidence type="ECO:0000313" key="7">
    <source>
        <dbReference type="EMBL" id="PFX14433.1"/>
    </source>
</evidence>
<evidence type="ECO:0000256" key="2">
    <source>
        <dbReference type="ARBA" id="ARBA00022737"/>
    </source>
</evidence>
<feature type="domain" description="NF-X1-type" evidence="6">
    <location>
        <begin position="1831"/>
        <end position="1853"/>
    </location>
</feature>
<dbReference type="Pfam" id="PF13087">
    <property type="entry name" value="AAA_12"/>
    <property type="match status" value="1"/>
</dbReference>
<gene>
    <name evidence="7" type="primary">Znfx1</name>
    <name evidence="7" type="ORF">AWC38_SpisGene21408</name>
</gene>
<evidence type="ECO:0000259" key="6">
    <source>
        <dbReference type="SMART" id="SM00438"/>
    </source>
</evidence>
<keyword evidence="3" id="KW-0863">Zinc-finger</keyword>
<comment type="caution">
    <text evidence="7">The sequence shown here is derived from an EMBL/GenBank/DDBJ whole genome shotgun (WGS) entry which is preliminary data.</text>
</comment>
<dbReference type="GO" id="GO:0031048">
    <property type="term" value="P:regulatory ncRNA-mediated heterochromatin formation"/>
    <property type="evidence" value="ECO:0007669"/>
    <property type="project" value="TreeGrafter"/>
</dbReference>
<evidence type="ECO:0000256" key="4">
    <source>
        <dbReference type="ARBA" id="ARBA00022833"/>
    </source>
</evidence>
<feature type="domain" description="NF-X1-type" evidence="6">
    <location>
        <begin position="1695"/>
        <end position="1714"/>
    </location>
</feature>
<reference evidence="8" key="1">
    <citation type="journal article" date="2017" name="bioRxiv">
        <title>Comparative analysis of the genomes of Stylophora pistillata and Acropora digitifera provides evidence for extensive differences between species of corals.</title>
        <authorList>
            <person name="Voolstra C.R."/>
            <person name="Li Y."/>
            <person name="Liew Y.J."/>
            <person name="Baumgarten S."/>
            <person name="Zoccola D."/>
            <person name="Flot J.-F."/>
            <person name="Tambutte S."/>
            <person name="Allemand D."/>
            <person name="Aranda M."/>
        </authorList>
    </citation>
    <scope>NUCLEOTIDE SEQUENCE [LARGE SCALE GENOMIC DNA]</scope>
</reference>
<dbReference type="InterPro" id="IPR047187">
    <property type="entry name" value="SF1_C_Upf1"/>
</dbReference>
<dbReference type="InterPro" id="IPR041679">
    <property type="entry name" value="DNA2/NAM7-like_C"/>
</dbReference>
<feature type="compositionally biased region" description="Basic and acidic residues" evidence="5">
    <location>
        <begin position="39"/>
        <end position="60"/>
    </location>
</feature>
<feature type="domain" description="NF-X1-type" evidence="6">
    <location>
        <begin position="2194"/>
        <end position="2217"/>
    </location>
</feature>
<feature type="region of interest" description="Disordered" evidence="5">
    <location>
        <begin position="1"/>
        <end position="194"/>
    </location>
</feature>
<keyword evidence="8" id="KW-1185">Reference proteome</keyword>
<feature type="domain" description="NF-X1-type" evidence="6">
    <location>
        <begin position="1861"/>
        <end position="1880"/>
    </location>
</feature>
<evidence type="ECO:0000256" key="5">
    <source>
        <dbReference type="SAM" id="MobiDB-lite"/>
    </source>
</evidence>
<feature type="domain" description="NF-X1-type" evidence="6">
    <location>
        <begin position="2251"/>
        <end position="2268"/>
    </location>
</feature>
<dbReference type="InterPro" id="IPR027417">
    <property type="entry name" value="P-loop_NTPase"/>
</dbReference>
<evidence type="ECO:0000256" key="3">
    <source>
        <dbReference type="ARBA" id="ARBA00022771"/>
    </source>
</evidence>
<feature type="domain" description="NF-X1-type" evidence="6">
    <location>
        <begin position="2326"/>
        <end position="2344"/>
    </location>
</feature>
<feature type="domain" description="NF-X1-type" evidence="6">
    <location>
        <begin position="1777"/>
        <end position="1796"/>
    </location>
</feature>
<feature type="compositionally biased region" description="Basic residues" evidence="5">
    <location>
        <begin position="26"/>
        <end position="38"/>
    </location>
</feature>
<dbReference type="SUPFAM" id="SSF52540">
    <property type="entry name" value="P-loop containing nucleoside triphosphate hydrolases"/>
    <property type="match status" value="1"/>
</dbReference>
<feature type="domain" description="NF-X1-type" evidence="6">
    <location>
        <begin position="2002"/>
        <end position="2021"/>
    </location>
</feature>
<dbReference type="EMBL" id="LSMT01000781">
    <property type="protein sequence ID" value="PFX14433.1"/>
    <property type="molecule type" value="Genomic_DNA"/>
</dbReference>
<feature type="domain" description="NF-X1-type" evidence="6">
    <location>
        <begin position="1537"/>
        <end position="1559"/>
    </location>
</feature>
<name>A0A2B4RCB1_STYPI</name>
<dbReference type="InterPro" id="IPR057373">
    <property type="entry name" value="ZNFX1"/>
</dbReference>
<dbReference type="Pfam" id="PF13086">
    <property type="entry name" value="AAA_11"/>
    <property type="match status" value="2"/>
</dbReference>
<dbReference type="CDD" id="cd18808">
    <property type="entry name" value="SF1_C_Upf1"/>
    <property type="match status" value="1"/>
</dbReference>
<feature type="compositionally biased region" description="Polar residues" evidence="5">
    <location>
        <begin position="180"/>
        <end position="190"/>
    </location>
</feature>
<dbReference type="OrthoDB" id="2423195at2759"/>
<feature type="compositionally biased region" description="Polar residues" evidence="5">
    <location>
        <begin position="1026"/>
        <end position="1041"/>
    </location>
</feature>
<protein>
    <submittedName>
        <fullName evidence="7">NFX1-type zinc finger-containing protein 1</fullName>
    </submittedName>
</protein>
<feature type="domain" description="NF-X1-type" evidence="6">
    <location>
        <begin position="1480"/>
        <end position="1501"/>
    </location>
</feature>
<dbReference type="InterPro" id="IPR045055">
    <property type="entry name" value="DNA2/NAM7-like"/>
</dbReference>
<feature type="domain" description="NF-X1-type" evidence="6">
    <location>
        <begin position="1720"/>
        <end position="1741"/>
    </location>
</feature>
<feature type="region of interest" description="Disordered" evidence="5">
    <location>
        <begin position="1022"/>
        <end position="1042"/>
    </location>
</feature>
<dbReference type="PANTHER" id="PTHR10887">
    <property type="entry name" value="DNA2/NAM7 HELICASE FAMILY"/>
    <property type="match status" value="1"/>
</dbReference>
<dbReference type="GO" id="GO:0008270">
    <property type="term" value="F:zinc ion binding"/>
    <property type="evidence" value="ECO:0007669"/>
    <property type="project" value="UniProtKB-KW"/>
</dbReference>
<dbReference type="InterPro" id="IPR000967">
    <property type="entry name" value="Znf_NFX1"/>
</dbReference>
<dbReference type="InterPro" id="IPR041677">
    <property type="entry name" value="DNA2/NAM7_AAA_11"/>
</dbReference>
<keyword evidence="2" id="KW-0677">Repeat</keyword>
<feature type="compositionally biased region" description="Polar residues" evidence="5">
    <location>
        <begin position="146"/>
        <end position="162"/>
    </location>
</feature>
<evidence type="ECO:0000256" key="1">
    <source>
        <dbReference type="ARBA" id="ARBA00022723"/>
    </source>
</evidence>
<sequence>MTLPVDQVHPLSRNAVEVSEWMRTMPSKKSKWAKKFNKHERQREESKESDETSKRKEEGQAKSSAKAEGPEESESNKGACGTSADEISDDKSAHHKQDHRGRYGRKHPEGRRSRFDKRRHGREKDLPDTEVTEELCQGGARKKTAAATQPPNGSWAPCSTTARPDPPDKNQKQQAGKPFQANQEVRSQKPQVRPRGVFPMKSVFDLKSLKEMSSYDVVHKLNENIDRFKLLLRSKEKQHNSNEFIMDLTCVLAIVCNAPAGEKRNNILSTLKGSIFLKLKIPSLLDRSVGPVISGDQTSQERLIQWLIKIFTKFLMQFQSSYADIPYEQLKRAFDAWNIDRKGEIENELKDLKRARDDIIIGENQRHGRRYIDKAGHKPPNDFRDIPICPTNEELRSNERPFLRKNVTKGRYDDAEHYLDVQFRLLREDFLEPLREGIQEIVKNVPRRQKNQLIKCYPGARIVDKTFTQSGVIYHIQFDVSKFNTRRWANSKRLMYGSFLCLSKDEFKTMLFAMVANRNAEELARGKIEIRFMEEQDIFGIENRKGEYQMVESPAYFEAYRHVLRGLKEINETTLPFKKYLVECSTDVSPPEYLSCEVTQDPICYNLSEALDVPNEASAFSVPVLQSEAWPSVKKLPLNESQFEALKTALTTEFCVIQGPPGTGKTYVGAKIVRCLVENREAWDPERTSPMLMVCYTNHALDQFLEKVLEFLPKRKIIRVGGRCKSQQLEECNLRIFCNGNRMDEKQRRTLQKRKHWKIKETNKCKKFLEKADSGLLEFDHLEEHINFEHAEQFYTAIFPSKAAGNCQTPGNTLTLWLCKNRELDQLNQSSEPERKEQEESLQDQHLLYGNHALEKDEVSYYTTWSTELKGTKENTTDSQLPSENKFYEEDLSKKWYLNSESPQNQLSSRKYVEHGSHHAVSEKAGSVENAENITPLRRNQILEETSCDEVNGINNSLEETIAVEKEADRIQNQRRIQGDEIFSPVMGTVSDKPSIGCTQGHEDTGLENNEGWIPVPFRNKRGMTPWNQTDNGKVRSGNTTKKTDFTANEKEIQSVKEALKKEVTMTTTEAHNIKNIWSLSYSRRLRLYLFWVESFRERYRVELQRSEQEYEQLCLDIEAMKFDEDKKILGRATVIGMTTTGAARYHSVLQRIAPKIVVIEEAAEVMEAHIITSLSHNTKHTILIGDHKQLRPKATVYELAQKYNLEISLFERMVMNSMDCKRLSIQHRMRPEIAALTKRIYDHEIVDHETVDQFEDIFGLTRNLFFIDHSVHEVPVEGLQSYSNPHEASFLIALCNYLLLQGYHPNRITILTMYIGQLLLLQQNMPKRFFEGVRVCAVDNYQGEENDIILLSLVRSNLEGRIGFLNESNRICVALSRARQGFYCIGNFKLLRSRCSLWKEICTDLEAKEAIGDKLQFICRRHQNVTEARTSIDFNPLGGCKDFCGVRLACGHACEKPCHAEDYYHEKSTCSKQCLMICCSNGHRCLHKCHHHSKCPKCYVPMLKRLPQCGHEQDVPCQTDPENFSCKEKCEKILPCGHNCQDLCGNPCTRLCKFSCKKVLSCGHEKYLPCFKDPIDTRCTSSCTKVLECGHPCSKKCKEPCKCNTEVEVDLKCGHKKLMLCTKKDKPPPCKKQCSKELSCGHICPGMCFEDCETQKCKTEVFKTLPCGHHQSIACHFNPDKAFCYARCQRELNCGHKCPSVCGRVCDEVLCEESCQMKCERGHACPERCHFGSSCPDCIVKVDVKIPKCAHSIETGCHVDPSSLRCEKPCEKSKSCGHSCKRICGEECEAEPCQELVTITLPCGHEATLRCHKNPERYICKEKVEVQLSCGHKTLLSCHVASVGANNAKCNELVDKELPCKHKLTLPCHKRPEECKCKKKVDVQLSCGHKKSLQCFEVAAGLETVRCMYKMKVKLPCEHEATIPCYLKLEEHCCQVETEITLPCGHKKFTACFKWRGELHDKSCSERVTRKLPCGHENEMFCSDEPDNVFCNAPCERLLPCKHTCAKRCGNDCASFKCFITVQKDLPCGFHKVSCRCSDDVSQMTCLNECERILPCGHKCPGKCSEGSCQYICMKSVVKPIDCAGKHSARMICSEDPKSVICKEQCNRKLDCGHQCPGICSENCERMRCIRKVVKEFPCGHKESLRCFQSKEAICKARCQRRIKSCGHVCKGICGQDCSKYPCDVPVVKTRRCGHKIKLPCHQSENDVECLSTCEATLPCGHRCSETCQECQKSGTHELCQRPCGRILVCSHRCNRVRSEPCPPCERFCRRRCPHGECAKRCSQLCESCREPCEWRCNHYQCDNLCGEECNRPPCDAPCPKKLPCRHPCIGLCGENCPTVCAICHAKKLASILADGQDKQREATRYLQLLDCSHIITVEKMDAWVQREQDSDVQLIRCPRCSTPITFSYRYGNVIKRTLRNVETVKKQVLELANVAATTANNFLGDDGITTKNVMEMKFPQELLRKVVYDYEDWRHAPGRAIPLLFTLNNHFQIMHIAGKAKHLLQGLTSDKETMHQNDLKELALTSINGLKEIEKYLKKPQIDLKTLKQVYDHTRKFFLFSLILDAQRMAIRNHRSFSGMGELRLRSVHASFNSFLQGQDDALDLDKLERMVDLLRKEVDLPPFPLADSTHLENFPGFNRGAWKRCKQNHVYCTRIILEDGDSIHEGDEGCSQCARLETPERYGDFQDDWS</sequence>
<feature type="domain" description="NF-X1-type" evidence="6">
    <location>
        <begin position="2167"/>
        <end position="2186"/>
    </location>
</feature>
<feature type="domain" description="NF-X1-type" evidence="6">
    <location>
        <begin position="1451"/>
        <end position="1473"/>
    </location>
</feature>
<feature type="domain" description="NF-X1-type" evidence="6">
    <location>
        <begin position="1804"/>
        <end position="1823"/>
    </location>
</feature>
<feature type="domain" description="NF-X1-type" evidence="6">
    <location>
        <begin position="1750"/>
        <end position="1773"/>
    </location>
</feature>